<keyword evidence="3" id="KW-0677">Repeat</keyword>
<dbReference type="InterPro" id="IPR002105">
    <property type="entry name" value="Dockerin_1_rpt"/>
</dbReference>
<evidence type="ECO:0000259" key="12">
    <source>
        <dbReference type="PROSITE" id="PS51820"/>
    </source>
</evidence>
<dbReference type="SUPFAM" id="SSF141072">
    <property type="entry name" value="CalX-like"/>
    <property type="match status" value="1"/>
</dbReference>
<organism evidence="13 14">
    <name type="scientific">Rhodopirellula halodulae</name>
    <dbReference type="NCBI Taxonomy" id="2894198"/>
    <lineage>
        <taxon>Bacteria</taxon>
        <taxon>Pseudomonadati</taxon>
        <taxon>Planctomycetota</taxon>
        <taxon>Planctomycetia</taxon>
        <taxon>Pirellulales</taxon>
        <taxon>Pirellulaceae</taxon>
        <taxon>Rhodopirellula</taxon>
    </lineage>
</organism>
<dbReference type="InterPro" id="IPR003159">
    <property type="entry name" value="Lyase_8_central_dom"/>
</dbReference>
<dbReference type="InterPro" id="IPR017853">
    <property type="entry name" value="GH"/>
</dbReference>
<dbReference type="Gene3D" id="2.60.120.260">
    <property type="entry name" value="Galactose-binding domain-like"/>
    <property type="match status" value="1"/>
</dbReference>
<keyword evidence="2" id="KW-0732">Signal</keyword>
<dbReference type="Gene3D" id="3.90.182.10">
    <property type="entry name" value="Toxin - Anthrax Protective Antigen,domain 1"/>
    <property type="match status" value="1"/>
</dbReference>
<dbReference type="Pfam" id="PF13385">
    <property type="entry name" value="Laminin_G_3"/>
    <property type="match status" value="4"/>
</dbReference>
<dbReference type="SUPFAM" id="SSF74650">
    <property type="entry name" value="Galactose mutarotase-like"/>
    <property type="match status" value="1"/>
</dbReference>
<evidence type="ECO:0000259" key="10">
    <source>
        <dbReference type="PROSITE" id="PS50025"/>
    </source>
</evidence>
<gene>
    <name evidence="13" type="ORF">LOC71_08735</name>
</gene>
<evidence type="ECO:0000256" key="1">
    <source>
        <dbReference type="ARBA" id="ARBA00006699"/>
    </source>
</evidence>
<keyword evidence="8" id="KW-0119">Carbohydrate metabolism</keyword>
<dbReference type="InterPro" id="IPR037524">
    <property type="entry name" value="PA14/GLEYA"/>
</dbReference>
<dbReference type="Gene3D" id="2.70.98.10">
    <property type="match status" value="1"/>
</dbReference>
<dbReference type="InterPro" id="IPR011071">
    <property type="entry name" value="Lyase_8-like_C"/>
</dbReference>
<dbReference type="EMBL" id="JAJKFW010000020">
    <property type="protein sequence ID" value="MCC9642359.1"/>
    <property type="molecule type" value="Genomic_DNA"/>
</dbReference>
<feature type="domain" description="PA14" evidence="12">
    <location>
        <begin position="369"/>
        <end position="532"/>
    </location>
</feature>
<proteinExistence type="inferred from homology"/>
<dbReference type="Pfam" id="PF00404">
    <property type="entry name" value="Dockerin_1"/>
    <property type="match status" value="1"/>
</dbReference>
<keyword evidence="14" id="KW-1185">Reference proteome</keyword>
<dbReference type="Pfam" id="PF07691">
    <property type="entry name" value="PA14"/>
    <property type="match status" value="2"/>
</dbReference>
<evidence type="ECO:0000256" key="2">
    <source>
        <dbReference type="ARBA" id="ARBA00022729"/>
    </source>
</evidence>
<dbReference type="SUPFAM" id="SSF49863">
    <property type="entry name" value="Hyaluronate lyase-like, C-terminal domain"/>
    <property type="match status" value="1"/>
</dbReference>
<dbReference type="InterPro" id="IPR036439">
    <property type="entry name" value="Dockerin_dom_sf"/>
</dbReference>
<dbReference type="InterPro" id="IPR008929">
    <property type="entry name" value="Chondroitin_lyas"/>
</dbReference>
<dbReference type="Gene3D" id="2.60.40.2030">
    <property type="match status" value="1"/>
</dbReference>
<evidence type="ECO:0000259" key="11">
    <source>
        <dbReference type="PROSITE" id="PS51760"/>
    </source>
</evidence>
<dbReference type="PANTHER" id="PTHR38481:SF1">
    <property type="entry name" value="HYALURONATE LYASE"/>
    <property type="match status" value="1"/>
</dbReference>
<dbReference type="PANTHER" id="PTHR38481">
    <property type="entry name" value="HYALURONATE LYASE"/>
    <property type="match status" value="1"/>
</dbReference>
<dbReference type="InterPro" id="IPR008979">
    <property type="entry name" value="Galactose-bd-like_sf"/>
</dbReference>
<evidence type="ECO:0000256" key="6">
    <source>
        <dbReference type="ARBA" id="ARBA00023157"/>
    </source>
</evidence>
<dbReference type="CDD" id="cd14256">
    <property type="entry name" value="Dockerin_I"/>
    <property type="match status" value="1"/>
</dbReference>
<dbReference type="RefSeq" id="WP_230273165.1">
    <property type="nucleotide sequence ID" value="NZ_JAJKFW010000020.1"/>
</dbReference>
<evidence type="ECO:0000256" key="9">
    <source>
        <dbReference type="ARBA" id="ARBA00023326"/>
    </source>
</evidence>
<protein>
    <submittedName>
        <fullName evidence="13">Ig-like domain-containing protein</fullName>
    </submittedName>
</protein>
<feature type="domain" description="Laminin G" evidence="10">
    <location>
        <begin position="2107"/>
        <end position="2285"/>
    </location>
</feature>
<dbReference type="SMART" id="SM00560">
    <property type="entry name" value="LamGL"/>
    <property type="match status" value="4"/>
</dbReference>
<evidence type="ECO:0000256" key="7">
    <source>
        <dbReference type="ARBA" id="ARBA00023239"/>
    </source>
</evidence>
<dbReference type="InterPro" id="IPR038970">
    <property type="entry name" value="Lyase_8"/>
</dbReference>
<dbReference type="SUPFAM" id="SSF56988">
    <property type="entry name" value="Anthrax protective antigen"/>
    <property type="match status" value="2"/>
</dbReference>
<dbReference type="Gene3D" id="2.60.40.3440">
    <property type="match status" value="2"/>
</dbReference>
<dbReference type="Pfam" id="PF02884">
    <property type="entry name" value="Lyase_8_C"/>
    <property type="match status" value="1"/>
</dbReference>
<sequence length="3102" mass="336107">MRSFHRRSHRLKSALPTRQRCKAIFESLEDRRLLTASSGGDAFDHRDVNRDGTVTALDALQVINVLQADHIASGLRKSSAEPRHDVNQDGKVSAVDALWVINFVNREDEHGITQSLQSEPAPTASISLPGQIRARDIAELTIHSISDLDLSTIDHIEIDWGDGRVTEIKDDLSQPITRLHSYFMAPATAFVEVRAVPHAGPAIVLQTATIEVIANSPSIIDRANEGLTAEVYDNTTFTEPSVSVRTDPTIDFDFGDGSPDPNLNFGSAPFSIRWQGQFNPTQTTDYTFFAEVGENDTANFYLDDQLLFTASDGEQSAIAPLVAGQSVGIRVEYVAGLGASKIRVGSETGSSFKTALPSNQLAPLVPANQLRSGVLVETFESIAPALPLSSIAEFRADETFVANTPTTASDLSSFSYSAASGEKATRIRGIVSPPVSGHYTFHLAASDEAELWLSQGVTSDTSRLIASVETPTLMEGFTDASAGLSAPVYLVAGQDYYIETLQVHDDPVATNQLSVAWTRPDQLASGPQLLGTEFLRPIVPQVSLHAEISQANELFSVDPSMRFVVKRDDDLSRDLTVAYTLGGTATNGADYVADTGTVIIPAGQRSAEVELEVTKDGVPEPTERVVVRLVANPAYQLGSEFTRQVTGTINGEAIGGTELLPPDASLLSSFSYYDVDSPNAVVEFEETETRLPFVDAVPGNNAIRVDVSSFSNPWDIAFSHTLQPTEIVDGDKLFASVWARSANLDGSPVTVGMRLQESDSYHGDEQTWVVDDEWTPLLWPVIANFNGNATASRGLDIRLGYQQQAVELAGLSMLKLPTSTDMTELPRSIFSYEGRDADAAWRAQARMDEQTQRSHPVRIVIQDAAGNPVEGAVVRIKPQDQSLPVGMAVSPSLVVPSGDPISESAESSRYRAIIETYFSTLTDGGEAQWGPWEEDSQLPTEFLQWVVDRDLSYHGHAIIWGELDGFPAPGDLLANYEQVEASDGPEAAKSWLENEILTHIAAGPASAFSGTRDGSDQPLVTWWDVINHPIFSRDIWNIVGDDFMLDVMEAARSVVHPDTRLIINEFDVLSNPDFGRSDDFFDLLAFLDSQSAAGRADYDTIGFQGHFWSERLPAIDRILAELDRYESFGRDFQITEFDVDAIFIDEQTQADFTRDIYAAFASNENVSLFTPWGFWEGDHWRSDEEAAFFNQDWTPKPNGQWWLDQTRESLFASTTRGPLTFNGKASEYLVQVAGETFEPITKKIETASQNGVHTIAINYLPIAMDDTVTTLQDTAITINVLADNGNGVDADSDGELLAIQSTTQPTHGTVVVDSIRDIVYTPNAGFSGADTFEYTISDGNGASATARVSVSVTPPVEDLAAGLVSYWNFNGDGLDSASEGVKSDNGDLRGSAAIDPSGLGGGSLRLTDSTSSFAIESSDDINTFIHERYSIAFWFYADEIDISQPQVLYEQGGVHRGLNVYLIDGQLYAGGWNVTASQSNWQGNWIDSPVKAGQWHHVAVSLDGGASVQPDALTLWLDGTLVDSVPGSRLWEHSDNIGVGAVNGSTRFHDGTPLSQAKSHRGLIDDLRIYDRAIKQTDVSLLASMILTNTTSDLVAYWDFNDADGNVISDHSSFGSDNSAQLIGNALIDPSGLGGGSLRIVDNSSRLTIPNSTDINLGIHDQLSVSFWFFADDLDAEGKQVLYEQGGGSRGLNLYLLQGRLYGGAWNLPANESSWNGSWIDVSVQQGAWNHVTLTLAGDETMRADALTMWLNGEFVGNDFGSRLWEHSNYISAGQSNAGTRFHDAIGSNATWFRGLIDDMRIHARALAAADVAILANAAPNNLTSGLVAHWDFDQADGAIVADRSLFGSDHPGSLVGNAVIDPSGLDGGSLRLLDETSLFSVPNSHDINQGRHDELSLSLWFYPDDLNVAGKQVLYEQGGASRGMNLYLFEGRMYGGAWNLPTSESGWQGSWIDVPIEQATWNHVTLRLSGGDAIQNHAVSLWLNGRKVDDAPGSRLWDHPNAAAAGQTDGGTLFLDGTTAEATWLRGLVDELRIYDRAISAFDIERLAQGHPNNFTSDGDAQHHLRSMLIGYWPLDEASGSAVMNLADDSRHGVLSGSHEHVADGRVNGSLQPGDGVVFSDSHFNVQEKTFTFSIWARTDQAEGIVGYGESATPGGDFWSLLTADGVPMFRFDTGDGLVQASGRLRIDDGQWHHLAAVRYGSHAAKLYVDGELVGQQESTGTLHSLKIAPVLYVAGNEQSPYSGLVDEIAFYRRALEPHNIEQLYRLGSRPIASADRYAVESGVEQAVTAERGVLANDFGSFAGPLSITLKDSPKHGSVTLGADGSFVYQSVVGYTGIDSFSYWLGDGRSEQDLAVVTLSIFTSQQWSTVKDRVRAAALIGAEQVTLESLDQYSSALDSEGRFTDLNYVNEAPVALLTHASRVSDMARAYNESRHAGYQSTALKQDLILAITYLADSAPEATSFSNWFHRQIGFPNFLWPALVLMNSELESSATAAVVEKYFVQTLVWDPLDVTDRFGGMNVTYRARNAIAQAVVMNDPLILPQIVSVVVNDVRYRGRQAAGLRPDNSFHQHSSFPAAGIYTGETLFGDALQWSAGNYGVGYAYSLADLIPWLHNTALSFPSEVESQVVDYVLDGQRWLFRGPAIEPTSQGRSITLNEVSSPSREVVDPAIYMATAAAKLRILGTRVDELAQLKSSLIQPGTFSGLTGNNAFWSSDVMVQQQDHFMASVRMLSQRTIRPESAQPSGQFEGAKSYFLADGVTTVYQDGTEYRTEASNAIFPIWNWTRLPGTTLEQLSDSELTTLSIATAKDTRANIGTGQFVGSVSNGVVGMAAMDYGRPLGNVTAKKSWFFFAGGFVALGADIRSPNASNQINTTLAQVLSDGPTLVQSSSGDETTYSQAFSSTASDTQWTLHDGVGYVLLGSNDTLNIEMVERTGNWNEIGLSEGTVTDEVFSVWINHGIQPIGASYSYAVIPGSTPESLNQMLDGDIPKILSNNSSIQAVRHAGTGLSQVAFFEPASLALSAEIQVQSDSAVLMQLIELPGGEIELSVSDPTGQLADAEAQVRRRLATGGYNSITLPIMFAQGINAGKSTVIRFHLAAD</sequence>
<dbReference type="InterPro" id="IPR012970">
    <property type="entry name" value="Lyase_8_alpha_N"/>
</dbReference>
<dbReference type="Pfam" id="PF00331">
    <property type="entry name" value="Glyco_hydro_10"/>
    <property type="match status" value="1"/>
</dbReference>
<comment type="caution">
    <text evidence="13">The sequence shown here is derived from an EMBL/GenBank/DDBJ whole genome shotgun (WGS) entry which is preliminary data.</text>
</comment>
<feature type="domain" description="GH10" evidence="11">
    <location>
        <begin position="902"/>
        <end position="1205"/>
    </location>
</feature>
<dbReference type="InterPro" id="IPR004103">
    <property type="entry name" value="Lyase_8_C"/>
</dbReference>
<dbReference type="Proteomes" id="UP001430306">
    <property type="component" value="Unassembled WGS sequence"/>
</dbReference>
<dbReference type="InterPro" id="IPR001000">
    <property type="entry name" value="GH10_dom"/>
</dbReference>
<dbReference type="InterPro" id="IPR003644">
    <property type="entry name" value="Calx_beta"/>
</dbReference>
<dbReference type="Gene3D" id="3.20.20.80">
    <property type="entry name" value="Glycosidases"/>
    <property type="match status" value="1"/>
</dbReference>
<keyword evidence="9" id="KW-0624">Polysaccharide degradation</keyword>
<dbReference type="Pfam" id="PF08124">
    <property type="entry name" value="Lyase_8_N"/>
    <property type="match status" value="1"/>
</dbReference>
<dbReference type="InterPro" id="IPR011658">
    <property type="entry name" value="PA14_dom"/>
</dbReference>
<comment type="similarity">
    <text evidence="1">Belongs to the polysaccharide lyase 8 family.</text>
</comment>
<reference evidence="13" key="1">
    <citation type="submission" date="2021-11" db="EMBL/GenBank/DDBJ databases">
        <title>Genome sequence.</title>
        <authorList>
            <person name="Sun Q."/>
        </authorList>
    </citation>
    <scope>NUCLEOTIDE SEQUENCE</scope>
    <source>
        <strain evidence="13">JC740</strain>
    </source>
</reference>
<dbReference type="Gene3D" id="1.10.1330.10">
    <property type="entry name" value="Dockerin domain"/>
    <property type="match status" value="1"/>
</dbReference>
<dbReference type="InterPro" id="IPR038081">
    <property type="entry name" value="CalX-like_sf"/>
</dbReference>
<dbReference type="SMART" id="SM00758">
    <property type="entry name" value="PA14"/>
    <property type="match status" value="2"/>
</dbReference>
<dbReference type="PROSITE" id="PS51760">
    <property type="entry name" value="GH10_2"/>
    <property type="match status" value="1"/>
</dbReference>
<keyword evidence="6" id="KW-1015">Disulfide bond</keyword>
<evidence type="ECO:0000313" key="14">
    <source>
        <dbReference type="Proteomes" id="UP001430306"/>
    </source>
</evidence>
<accession>A0ABS8NFM6</accession>
<dbReference type="Pfam" id="PF03160">
    <property type="entry name" value="Calx-beta"/>
    <property type="match status" value="1"/>
</dbReference>
<dbReference type="InterPro" id="IPR001791">
    <property type="entry name" value="Laminin_G"/>
</dbReference>
<dbReference type="Pfam" id="PF17963">
    <property type="entry name" value="Big_9"/>
    <property type="match status" value="2"/>
</dbReference>
<feature type="domain" description="PA14" evidence="12">
    <location>
        <begin position="222"/>
        <end position="360"/>
    </location>
</feature>
<evidence type="ECO:0000256" key="4">
    <source>
        <dbReference type="ARBA" id="ARBA00022801"/>
    </source>
</evidence>
<keyword evidence="5" id="KW-0106">Calcium</keyword>
<dbReference type="Pfam" id="PF02278">
    <property type="entry name" value="Lyase_8"/>
    <property type="match status" value="1"/>
</dbReference>
<dbReference type="Gene3D" id="1.50.10.100">
    <property type="entry name" value="Chondroitin AC/alginate lyase"/>
    <property type="match status" value="1"/>
</dbReference>
<dbReference type="PROSITE" id="PS50025">
    <property type="entry name" value="LAM_G_DOMAIN"/>
    <property type="match status" value="1"/>
</dbReference>
<evidence type="ECO:0000256" key="3">
    <source>
        <dbReference type="ARBA" id="ARBA00022737"/>
    </source>
</evidence>
<dbReference type="SUPFAM" id="SSF63446">
    <property type="entry name" value="Type I dockerin domain"/>
    <property type="match status" value="1"/>
</dbReference>
<dbReference type="SUPFAM" id="SSF48230">
    <property type="entry name" value="Chondroitin AC/alginate lyase"/>
    <property type="match status" value="1"/>
</dbReference>
<dbReference type="InterPro" id="IPR006558">
    <property type="entry name" value="LamG-like"/>
</dbReference>
<dbReference type="SUPFAM" id="SSF49899">
    <property type="entry name" value="Concanavalin A-like lectins/glucanases"/>
    <property type="match status" value="4"/>
</dbReference>
<evidence type="ECO:0000256" key="5">
    <source>
        <dbReference type="ARBA" id="ARBA00022837"/>
    </source>
</evidence>
<dbReference type="InterPro" id="IPR011013">
    <property type="entry name" value="Gal_mutarotase_sf_dom"/>
</dbReference>
<evidence type="ECO:0000256" key="8">
    <source>
        <dbReference type="ARBA" id="ARBA00023277"/>
    </source>
</evidence>
<dbReference type="SMART" id="SM00282">
    <property type="entry name" value="LamG"/>
    <property type="match status" value="2"/>
</dbReference>
<evidence type="ECO:0000313" key="13">
    <source>
        <dbReference type="EMBL" id="MCC9642359.1"/>
    </source>
</evidence>
<dbReference type="PROSITE" id="PS51820">
    <property type="entry name" value="PA14"/>
    <property type="match status" value="2"/>
</dbReference>
<keyword evidence="7" id="KW-0456">Lyase</keyword>
<dbReference type="SUPFAM" id="SSF49785">
    <property type="entry name" value="Galactose-binding domain-like"/>
    <property type="match status" value="1"/>
</dbReference>
<dbReference type="CDD" id="cd00110">
    <property type="entry name" value="LamG"/>
    <property type="match status" value="1"/>
</dbReference>
<dbReference type="SUPFAM" id="SSF51445">
    <property type="entry name" value="(Trans)glycosidases"/>
    <property type="match status" value="1"/>
</dbReference>
<dbReference type="InterPro" id="IPR013320">
    <property type="entry name" value="ConA-like_dom_sf"/>
</dbReference>
<dbReference type="Gene3D" id="2.60.120.200">
    <property type="match status" value="4"/>
</dbReference>
<name>A0ABS8NFM6_9BACT</name>
<keyword evidence="4" id="KW-0378">Hydrolase</keyword>
<dbReference type="InterPro" id="IPR014718">
    <property type="entry name" value="GH-type_carb-bd"/>
</dbReference>
<dbReference type="Gene3D" id="2.60.220.10">
    <property type="entry name" value="Polysaccharide lyase family 8-like, C-terminal"/>
    <property type="match status" value="1"/>
</dbReference>